<proteinExistence type="predicted"/>
<accession>A0A367EN81</accession>
<protein>
    <recommendedName>
        <fullName evidence="3">Terminase</fullName>
    </recommendedName>
</protein>
<keyword evidence="2" id="KW-1185">Reference proteome</keyword>
<dbReference type="SUPFAM" id="SSF52540">
    <property type="entry name" value="P-loop containing nucleoside triphosphate hydrolases"/>
    <property type="match status" value="1"/>
</dbReference>
<dbReference type="OrthoDB" id="9775154at2"/>
<organism evidence="1 2">
    <name type="scientific">Sphaerisporangium album</name>
    <dbReference type="NCBI Taxonomy" id="509200"/>
    <lineage>
        <taxon>Bacteria</taxon>
        <taxon>Bacillati</taxon>
        <taxon>Actinomycetota</taxon>
        <taxon>Actinomycetes</taxon>
        <taxon>Streptosporangiales</taxon>
        <taxon>Streptosporangiaceae</taxon>
        <taxon>Sphaerisporangium</taxon>
    </lineage>
</organism>
<reference evidence="1 2" key="1">
    <citation type="submission" date="2018-06" db="EMBL/GenBank/DDBJ databases">
        <title>Sphaerisporangium craniellae sp. nov., isolated from a marine sponge in the South China Sea.</title>
        <authorList>
            <person name="Li L."/>
        </authorList>
    </citation>
    <scope>NUCLEOTIDE SEQUENCE [LARGE SCALE GENOMIC DNA]</scope>
    <source>
        <strain evidence="1 2">CCTCC AA 208026</strain>
    </source>
</reference>
<comment type="caution">
    <text evidence="1">The sequence shown here is derived from an EMBL/GenBank/DDBJ whole genome shotgun (WGS) entry which is preliminary data.</text>
</comment>
<evidence type="ECO:0000313" key="1">
    <source>
        <dbReference type="EMBL" id="RCG19162.1"/>
    </source>
</evidence>
<gene>
    <name evidence="1" type="ORF">DQ384_38160</name>
</gene>
<evidence type="ECO:0008006" key="3">
    <source>
        <dbReference type="Google" id="ProtNLM"/>
    </source>
</evidence>
<dbReference type="EMBL" id="QOIL01000034">
    <property type="protein sequence ID" value="RCG19162.1"/>
    <property type="molecule type" value="Genomic_DNA"/>
</dbReference>
<dbReference type="InterPro" id="IPR027417">
    <property type="entry name" value="P-loop_NTPase"/>
</dbReference>
<dbReference type="Gene3D" id="3.40.50.300">
    <property type="entry name" value="P-loop containing nucleotide triphosphate hydrolases"/>
    <property type="match status" value="1"/>
</dbReference>
<dbReference type="AlphaFoldDB" id="A0A367EN81"/>
<name>A0A367EN81_9ACTN</name>
<sequence length="483" mass="54076">MRAAQRLLTSAVDRKRVAERARKYVRDPIAWVIRRLKQIVWSKQQEILLAVRDHRRVAVRSGHGVGKSHTASLVAAWWLDTHEPGTAFVVTTAPTFPQVRAILWRYIRRIHKAARLPGKVNQVEWLIDDELVAYGRKPADHDESAFQGIHAEFVLVIIDEACGIPEQLWIAADALATGPECRIFAIGNPDNPASHFKRVCLPGSGWHVIGISAFDSPNLTGEAVPPKVGKALVSREWVEEKRREWGEDNPLYRSKVLGEFSEDSQWQVVRTSDVAACRIDLDKPYAPVELLPVELGVDVGGGRDETVIRERRGQVAGREWREHTDRPEVIAPMVLQAIRETGATSVKIDSNGVGFGVVGELRNMAARGLHTARISAVNVSEAPRDPARFANLRAEIWWCIGRELSEAREWDLSTMDNADDTVAQLLEPQWSLDPKGRVLVEKKDDIIERLGRSPDNADALLLAFFCPADAVTDYMEHLLRRGS</sequence>
<dbReference type="Proteomes" id="UP000253094">
    <property type="component" value="Unassembled WGS sequence"/>
</dbReference>
<dbReference type="Gene3D" id="3.30.420.240">
    <property type="match status" value="1"/>
</dbReference>
<evidence type="ECO:0000313" key="2">
    <source>
        <dbReference type="Proteomes" id="UP000253094"/>
    </source>
</evidence>